<evidence type="ECO:0000313" key="1">
    <source>
        <dbReference type="EMBL" id="KAI3935041.1"/>
    </source>
</evidence>
<proteinExistence type="predicted"/>
<dbReference type="EMBL" id="JAJJMB010006318">
    <property type="protein sequence ID" value="KAI3935041.1"/>
    <property type="molecule type" value="Genomic_DNA"/>
</dbReference>
<gene>
    <name evidence="1" type="ORF">MKW98_009960</name>
</gene>
<dbReference type="AlphaFoldDB" id="A0AAD4XQK8"/>
<keyword evidence="2" id="KW-1185">Reference proteome</keyword>
<sequence length="90" mass="9760">MNTDASFIKGNFIAGLAQIIRDFSGTLVGTRILAAISWKAEKAEAWVMLEVKILTNVAALCSMPLTKSFTASELMAMTKTFHSFSGLKSE</sequence>
<dbReference type="Proteomes" id="UP001202328">
    <property type="component" value="Unassembled WGS sequence"/>
</dbReference>
<accession>A0AAD4XQK8</accession>
<organism evidence="1 2">
    <name type="scientific">Papaver atlanticum</name>
    <dbReference type="NCBI Taxonomy" id="357466"/>
    <lineage>
        <taxon>Eukaryota</taxon>
        <taxon>Viridiplantae</taxon>
        <taxon>Streptophyta</taxon>
        <taxon>Embryophyta</taxon>
        <taxon>Tracheophyta</taxon>
        <taxon>Spermatophyta</taxon>
        <taxon>Magnoliopsida</taxon>
        <taxon>Ranunculales</taxon>
        <taxon>Papaveraceae</taxon>
        <taxon>Papaveroideae</taxon>
        <taxon>Papaver</taxon>
    </lineage>
</organism>
<evidence type="ECO:0000313" key="2">
    <source>
        <dbReference type="Proteomes" id="UP001202328"/>
    </source>
</evidence>
<comment type="caution">
    <text evidence="1">The sequence shown here is derived from an EMBL/GenBank/DDBJ whole genome shotgun (WGS) entry which is preliminary data.</text>
</comment>
<name>A0AAD4XQK8_9MAGN</name>
<reference evidence="1" key="1">
    <citation type="submission" date="2022-04" db="EMBL/GenBank/DDBJ databases">
        <title>A functionally conserved STORR gene fusion in Papaver species that diverged 16.8 million years ago.</title>
        <authorList>
            <person name="Catania T."/>
        </authorList>
    </citation>
    <scope>NUCLEOTIDE SEQUENCE</scope>
    <source>
        <strain evidence="1">S-188037</strain>
    </source>
</reference>
<protein>
    <submittedName>
        <fullName evidence="1">Uncharacterized protein</fullName>
    </submittedName>
</protein>